<gene>
    <name evidence="1" type="ORF">SNOG_10842</name>
</gene>
<dbReference type="EMBL" id="CH445341">
    <property type="protein sequence ID" value="EAT82236.1"/>
    <property type="molecule type" value="Genomic_DNA"/>
</dbReference>
<evidence type="ECO:0000313" key="2">
    <source>
        <dbReference type="Proteomes" id="UP000001055"/>
    </source>
</evidence>
<name>Q0UBM2_PHANO</name>
<reference evidence="2" key="1">
    <citation type="journal article" date="2007" name="Plant Cell">
        <title>Dothideomycete-plant interactions illuminated by genome sequencing and EST analysis of the wheat pathogen Stagonospora nodorum.</title>
        <authorList>
            <person name="Hane J.K."/>
            <person name="Lowe R.G."/>
            <person name="Solomon P.S."/>
            <person name="Tan K.C."/>
            <person name="Schoch C.L."/>
            <person name="Spatafora J.W."/>
            <person name="Crous P.W."/>
            <person name="Kodira C."/>
            <person name="Birren B.W."/>
            <person name="Galagan J.E."/>
            <person name="Torriani S.F."/>
            <person name="McDonald B.A."/>
            <person name="Oliver R.P."/>
        </authorList>
    </citation>
    <scope>NUCLEOTIDE SEQUENCE [LARGE SCALE GENOMIC DNA]</scope>
    <source>
        <strain evidence="2">SN15 / ATCC MYA-4574 / FGSC 10173</strain>
    </source>
</reference>
<dbReference type="KEGG" id="pno:SNOG_10842"/>
<proteinExistence type="predicted"/>
<evidence type="ECO:0000313" key="1">
    <source>
        <dbReference type="EMBL" id="EAT82236.1"/>
    </source>
</evidence>
<sequence>MIAIADDYRFWPPQSTMMDKNAWPRGENPSHARLRGSLYNAYTFMDIMIDVRQSDMYFKLHGAVGTDVRPDYDMGTPTCWAIHTCARPKQLQRVPSQGKEKMSG</sequence>
<protein>
    <submittedName>
        <fullName evidence="1">Uncharacterized protein</fullName>
    </submittedName>
</protein>
<dbReference type="GeneID" id="5978008"/>
<organism evidence="1 2">
    <name type="scientific">Phaeosphaeria nodorum (strain SN15 / ATCC MYA-4574 / FGSC 10173)</name>
    <name type="common">Glume blotch fungus</name>
    <name type="synonym">Parastagonospora nodorum</name>
    <dbReference type="NCBI Taxonomy" id="321614"/>
    <lineage>
        <taxon>Eukaryota</taxon>
        <taxon>Fungi</taxon>
        <taxon>Dikarya</taxon>
        <taxon>Ascomycota</taxon>
        <taxon>Pezizomycotina</taxon>
        <taxon>Dothideomycetes</taxon>
        <taxon>Pleosporomycetidae</taxon>
        <taxon>Pleosporales</taxon>
        <taxon>Pleosporineae</taxon>
        <taxon>Phaeosphaeriaceae</taxon>
        <taxon>Parastagonospora</taxon>
    </lineage>
</organism>
<accession>Q0UBM2</accession>
<dbReference type="RefSeq" id="XP_001801101.1">
    <property type="nucleotide sequence ID" value="XM_001801049.1"/>
</dbReference>
<dbReference type="Proteomes" id="UP000001055">
    <property type="component" value="Unassembled WGS sequence"/>
</dbReference>
<dbReference type="AlphaFoldDB" id="Q0UBM2"/>
<dbReference type="InParanoid" id="Q0UBM2"/>